<evidence type="ECO:0000313" key="3">
    <source>
        <dbReference type="EMBL" id="KAK0489291.1"/>
    </source>
</evidence>
<feature type="compositionally biased region" description="Acidic residues" evidence="1">
    <location>
        <begin position="94"/>
        <end position="117"/>
    </location>
</feature>
<feature type="region of interest" description="Disordered" evidence="1">
    <location>
        <begin position="150"/>
        <end position="170"/>
    </location>
</feature>
<feature type="domain" description="C2H2-type" evidence="2">
    <location>
        <begin position="31"/>
        <end position="54"/>
    </location>
</feature>
<dbReference type="PANTHER" id="PTHR21354:SF0">
    <property type="entry name" value="ZINC FINGER PROTEIN 511"/>
    <property type="match status" value="1"/>
</dbReference>
<feature type="compositionally biased region" description="Low complexity" evidence="1">
    <location>
        <begin position="158"/>
        <end position="170"/>
    </location>
</feature>
<evidence type="ECO:0000313" key="4">
    <source>
        <dbReference type="Proteomes" id="UP001175227"/>
    </source>
</evidence>
<gene>
    <name evidence="3" type="ORF">IW261DRAFT_1557772</name>
</gene>
<dbReference type="PANTHER" id="PTHR21354">
    <property type="entry name" value="ZINC FINGER PROTEIN 511"/>
    <property type="match status" value="1"/>
</dbReference>
<dbReference type="Proteomes" id="UP001175227">
    <property type="component" value="Unassembled WGS sequence"/>
</dbReference>
<dbReference type="InterPro" id="IPR039258">
    <property type="entry name" value="ZNF511"/>
</dbReference>
<reference evidence="3" key="1">
    <citation type="submission" date="2023-06" db="EMBL/GenBank/DDBJ databases">
        <authorList>
            <consortium name="Lawrence Berkeley National Laboratory"/>
            <person name="Ahrendt S."/>
            <person name="Sahu N."/>
            <person name="Indic B."/>
            <person name="Wong-Bajracharya J."/>
            <person name="Merenyi Z."/>
            <person name="Ke H.-M."/>
            <person name="Monk M."/>
            <person name="Kocsube S."/>
            <person name="Drula E."/>
            <person name="Lipzen A."/>
            <person name="Balint B."/>
            <person name="Henrissat B."/>
            <person name="Andreopoulos B."/>
            <person name="Martin F.M."/>
            <person name="Harder C.B."/>
            <person name="Rigling D."/>
            <person name="Ford K.L."/>
            <person name="Foster G.D."/>
            <person name="Pangilinan J."/>
            <person name="Papanicolaou A."/>
            <person name="Barry K."/>
            <person name="LaButti K."/>
            <person name="Viragh M."/>
            <person name="Koriabine M."/>
            <person name="Yan M."/>
            <person name="Riley R."/>
            <person name="Champramary S."/>
            <person name="Plett K.L."/>
            <person name="Tsai I.J."/>
            <person name="Slot J."/>
            <person name="Sipos G."/>
            <person name="Plett J."/>
            <person name="Nagy L.G."/>
            <person name="Grigoriev I.V."/>
        </authorList>
    </citation>
    <scope>NUCLEOTIDE SEQUENCE</scope>
    <source>
        <strain evidence="3">ICMP 16352</strain>
    </source>
</reference>
<evidence type="ECO:0000259" key="2">
    <source>
        <dbReference type="PROSITE" id="PS00028"/>
    </source>
</evidence>
<dbReference type="PROSITE" id="PS00028">
    <property type="entry name" value="ZINC_FINGER_C2H2_1"/>
    <property type="match status" value="1"/>
</dbReference>
<sequence length="170" mass="18935">MRVSRGKAAGTECHDPLAAIRKERGDKIFACHLTTCPKLFLTPKARRLHLINAHGFPKEYFFAVTNKGVGGLLKKWGEGASMIRGEWKQKEGPVEDDDNDIQSDNGTAEEIEIEEPSNDLPAEEKSDDLDALADSMTSLSLVPDSIRFGPRWERRRVPSSPSPSSQLRFD</sequence>
<feature type="region of interest" description="Disordered" evidence="1">
    <location>
        <begin position="85"/>
        <end position="136"/>
    </location>
</feature>
<name>A0AA39PT51_9AGAR</name>
<protein>
    <recommendedName>
        <fullName evidence="2">C2H2-type domain-containing protein</fullName>
    </recommendedName>
</protein>
<proteinExistence type="predicted"/>
<keyword evidence="4" id="KW-1185">Reference proteome</keyword>
<accession>A0AA39PT51</accession>
<evidence type="ECO:0000256" key="1">
    <source>
        <dbReference type="SAM" id="MobiDB-lite"/>
    </source>
</evidence>
<dbReference type="AlphaFoldDB" id="A0AA39PT51"/>
<organism evidence="3 4">
    <name type="scientific">Armillaria novae-zelandiae</name>
    <dbReference type="NCBI Taxonomy" id="153914"/>
    <lineage>
        <taxon>Eukaryota</taxon>
        <taxon>Fungi</taxon>
        <taxon>Dikarya</taxon>
        <taxon>Basidiomycota</taxon>
        <taxon>Agaricomycotina</taxon>
        <taxon>Agaricomycetes</taxon>
        <taxon>Agaricomycetidae</taxon>
        <taxon>Agaricales</taxon>
        <taxon>Marasmiineae</taxon>
        <taxon>Physalacriaceae</taxon>
        <taxon>Armillaria</taxon>
    </lineage>
</organism>
<comment type="caution">
    <text evidence="3">The sequence shown here is derived from an EMBL/GenBank/DDBJ whole genome shotgun (WGS) entry which is preliminary data.</text>
</comment>
<dbReference type="InterPro" id="IPR013087">
    <property type="entry name" value="Znf_C2H2_type"/>
</dbReference>
<dbReference type="EMBL" id="JAUEPR010000002">
    <property type="protein sequence ID" value="KAK0489291.1"/>
    <property type="molecule type" value="Genomic_DNA"/>
</dbReference>